<sequence length="12" mass="1422">MALDRAHYAARF</sequence>
<reference evidence="1" key="1">
    <citation type="submission" date="2014-09" db="EMBL/GenBank/DDBJ databases">
        <authorList>
            <person name="Magalhaes I.L.F."/>
            <person name="Oliveira U."/>
            <person name="Santos F.R."/>
            <person name="Vidigal T.H.D.A."/>
            <person name="Brescovit A.D."/>
            <person name="Santos A.J."/>
        </authorList>
    </citation>
    <scope>NUCLEOTIDE SEQUENCE</scope>
    <source>
        <tissue evidence="1">Shoot tissue taken approximately 20 cm above the soil surface</tissue>
    </source>
</reference>
<organism evidence="1">
    <name type="scientific">Arundo donax</name>
    <name type="common">Giant reed</name>
    <name type="synonym">Donax arundinaceus</name>
    <dbReference type="NCBI Taxonomy" id="35708"/>
    <lineage>
        <taxon>Eukaryota</taxon>
        <taxon>Viridiplantae</taxon>
        <taxon>Streptophyta</taxon>
        <taxon>Embryophyta</taxon>
        <taxon>Tracheophyta</taxon>
        <taxon>Spermatophyta</taxon>
        <taxon>Magnoliopsida</taxon>
        <taxon>Liliopsida</taxon>
        <taxon>Poales</taxon>
        <taxon>Poaceae</taxon>
        <taxon>PACMAD clade</taxon>
        <taxon>Arundinoideae</taxon>
        <taxon>Arundineae</taxon>
        <taxon>Arundo</taxon>
    </lineage>
</organism>
<proteinExistence type="predicted"/>
<evidence type="ECO:0000313" key="1">
    <source>
        <dbReference type="EMBL" id="JAE13317.1"/>
    </source>
</evidence>
<name>A0A0A9FLU3_ARUDO</name>
<reference evidence="1" key="2">
    <citation type="journal article" date="2015" name="Data Brief">
        <title>Shoot transcriptome of the giant reed, Arundo donax.</title>
        <authorList>
            <person name="Barrero R.A."/>
            <person name="Guerrero F.D."/>
            <person name="Moolhuijzen P."/>
            <person name="Goolsby J.A."/>
            <person name="Tidwell J."/>
            <person name="Bellgard S.E."/>
            <person name="Bellgard M.I."/>
        </authorList>
    </citation>
    <scope>NUCLEOTIDE SEQUENCE</scope>
    <source>
        <tissue evidence="1">Shoot tissue taken approximately 20 cm above the soil surface</tissue>
    </source>
</reference>
<dbReference type="EMBL" id="GBRH01184579">
    <property type="protein sequence ID" value="JAE13317.1"/>
    <property type="molecule type" value="Transcribed_RNA"/>
</dbReference>
<protein>
    <submittedName>
        <fullName evidence="1">Uncharacterized protein</fullName>
    </submittedName>
</protein>
<accession>A0A0A9FLU3</accession>